<evidence type="ECO:0000256" key="3">
    <source>
        <dbReference type="SAM" id="Coils"/>
    </source>
</evidence>
<feature type="coiled-coil region" evidence="3">
    <location>
        <begin position="70"/>
        <end position="118"/>
    </location>
</feature>
<dbReference type="AlphaFoldDB" id="A0A3G2S1W2"/>
<evidence type="ECO:0000256" key="2">
    <source>
        <dbReference type="ARBA" id="ARBA00023186"/>
    </source>
</evidence>
<dbReference type="PANTHER" id="PTHR20903:SF0">
    <property type="entry name" value="PREFOLDIN SUBUNIT 1"/>
    <property type="match status" value="1"/>
</dbReference>
<dbReference type="GO" id="GO:0016272">
    <property type="term" value="C:prefoldin complex"/>
    <property type="evidence" value="ECO:0007669"/>
    <property type="project" value="InterPro"/>
</dbReference>
<name>A0A3G2S1W2_MALR7</name>
<dbReference type="OrthoDB" id="2015447at2759"/>
<dbReference type="STRING" id="425264.A0A3G2S1W2"/>
<comment type="similarity">
    <text evidence="1">Belongs to the prefoldin subunit beta family.</text>
</comment>
<dbReference type="Proteomes" id="UP000269793">
    <property type="component" value="Chromosome I"/>
</dbReference>
<dbReference type="Gene3D" id="1.10.287.370">
    <property type="match status" value="1"/>
</dbReference>
<dbReference type="GO" id="GO:0005737">
    <property type="term" value="C:cytoplasm"/>
    <property type="evidence" value="ECO:0007669"/>
    <property type="project" value="TreeGrafter"/>
</dbReference>
<reference evidence="4 5" key="1">
    <citation type="submission" date="2018-10" db="EMBL/GenBank/DDBJ databases">
        <title>Complete genome sequence of Malassezia restricta CBS 7877.</title>
        <authorList>
            <person name="Morand S.C."/>
            <person name="Bertignac M."/>
            <person name="Iltis A."/>
            <person name="Kolder I."/>
            <person name="Pirovano W."/>
            <person name="Jourdain R."/>
            <person name="Clavaud C."/>
        </authorList>
    </citation>
    <scope>NUCLEOTIDE SEQUENCE [LARGE SCALE GENOMIC DNA]</scope>
    <source>
        <strain evidence="4 5">CBS 7877</strain>
    </source>
</reference>
<evidence type="ECO:0000313" key="4">
    <source>
        <dbReference type="EMBL" id="AYO41449.1"/>
    </source>
</evidence>
<dbReference type="InterPro" id="IPR009053">
    <property type="entry name" value="Prefoldin"/>
</dbReference>
<dbReference type="InterPro" id="IPR002777">
    <property type="entry name" value="PFD_beta-like"/>
</dbReference>
<keyword evidence="2" id="KW-0143">Chaperone</keyword>
<gene>
    <name evidence="4" type="ORF">DNF11_0499</name>
</gene>
<sequence length="125" mass="14275">MSDMNEDSLPVLLNSIQSRLVSSQRQLSIVNAQMKGRAREAKLQELTMEQLQGLGDQTRVYKGVGKLFIEENFQNAVSEAEKRRTEALEENRMLEKKCAFYEKEVAEARKHLQDLVKSMEKASVA</sequence>
<dbReference type="Pfam" id="PF01920">
    <property type="entry name" value="Prefoldin_2"/>
    <property type="match status" value="1"/>
</dbReference>
<protein>
    <submittedName>
        <fullName evidence="4">Putative prefoldin subunit 1</fullName>
    </submittedName>
</protein>
<dbReference type="VEuPathDB" id="FungiDB:DNF11_0499"/>
<keyword evidence="5" id="KW-1185">Reference proteome</keyword>
<dbReference type="GO" id="GO:0044183">
    <property type="term" value="F:protein folding chaperone"/>
    <property type="evidence" value="ECO:0007669"/>
    <property type="project" value="TreeGrafter"/>
</dbReference>
<evidence type="ECO:0000256" key="1">
    <source>
        <dbReference type="ARBA" id="ARBA00008045"/>
    </source>
</evidence>
<proteinExistence type="inferred from homology"/>
<dbReference type="EMBL" id="CP033148">
    <property type="protein sequence ID" value="AYO41449.1"/>
    <property type="molecule type" value="Genomic_DNA"/>
</dbReference>
<organism evidence="4 5">
    <name type="scientific">Malassezia restricta (strain ATCC 96810 / NBRC 103918 / CBS 7877)</name>
    <name type="common">Seborrheic dermatitis infection agent</name>
    <dbReference type="NCBI Taxonomy" id="425264"/>
    <lineage>
        <taxon>Eukaryota</taxon>
        <taxon>Fungi</taxon>
        <taxon>Dikarya</taxon>
        <taxon>Basidiomycota</taxon>
        <taxon>Ustilaginomycotina</taxon>
        <taxon>Malasseziomycetes</taxon>
        <taxon>Malasseziales</taxon>
        <taxon>Malasseziaceae</taxon>
        <taxon>Malassezia</taxon>
    </lineage>
</organism>
<dbReference type="PANTHER" id="PTHR20903">
    <property type="entry name" value="PREFOLDIN SUBUNIT 1-RELATED"/>
    <property type="match status" value="1"/>
</dbReference>
<dbReference type="GO" id="GO:0051082">
    <property type="term" value="F:unfolded protein binding"/>
    <property type="evidence" value="ECO:0007669"/>
    <property type="project" value="InterPro"/>
</dbReference>
<evidence type="ECO:0000313" key="5">
    <source>
        <dbReference type="Proteomes" id="UP000269793"/>
    </source>
</evidence>
<dbReference type="SUPFAM" id="SSF46579">
    <property type="entry name" value="Prefoldin"/>
    <property type="match status" value="1"/>
</dbReference>
<accession>A0A3G2S1W2</accession>
<keyword evidence="3" id="KW-0175">Coiled coil</keyword>